<keyword evidence="2" id="KW-0132">Cell division</keyword>
<keyword evidence="3" id="KW-0498">Mitosis</keyword>
<dbReference type="GO" id="GO:0031625">
    <property type="term" value="F:ubiquitin protein ligase binding"/>
    <property type="evidence" value="ECO:0007669"/>
    <property type="project" value="InterPro"/>
</dbReference>
<protein>
    <recommendedName>
        <fullName evidence="1">Anaphase-promoting complex subunit 2</fullName>
    </recommendedName>
</protein>
<dbReference type="GO" id="GO:0051301">
    <property type="term" value="P:cell division"/>
    <property type="evidence" value="ECO:0007669"/>
    <property type="project" value="UniProtKB-KW"/>
</dbReference>
<dbReference type="SUPFAM" id="SSF46785">
    <property type="entry name" value="Winged helix' DNA-binding domain"/>
    <property type="match status" value="1"/>
</dbReference>
<dbReference type="PANTHER" id="PTHR45957:SF1">
    <property type="entry name" value="ANAPHASE-PROMOTING COMPLEX SUBUNIT 2"/>
    <property type="match status" value="1"/>
</dbReference>
<accession>A0A915JL65</accession>
<dbReference type="GO" id="GO:0070979">
    <property type="term" value="P:protein K11-linked ubiquitination"/>
    <property type="evidence" value="ECO:0007669"/>
    <property type="project" value="TreeGrafter"/>
</dbReference>
<feature type="domain" description="Cullin family profile" evidence="6">
    <location>
        <begin position="1"/>
        <end position="241"/>
    </location>
</feature>
<evidence type="ECO:0000256" key="4">
    <source>
        <dbReference type="ARBA" id="ARBA00023306"/>
    </source>
</evidence>
<evidence type="ECO:0000259" key="6">
    <source>
        <dbReference type="PROSITE" id="PS50069"/>
    </source>
</evidence>
<comment type="similarity">
    <text evidence="5">Belongs to the cullin family.</text>
</comment>
<sequence>MKSSLSKKSADIIGMLVEVYGSREMFVREYSQLLAERLLKSPDFEKSGDGLKSSYRKSTKSTLAMQILTFMWNECCHDTHRVENEVRYLEMLKLRFGESEMHQCEVMLKDVTDSQRIDIFIKSFKDNALCEVSALIFSAQFWPQMKEEPLEWPAEVKNVFELFRQRFESLKASRSLDWKPNLGIVQIELTLDGKSIDFSVSPLLATIMYLFQEKDRWTVDEIAMKLKISQSVIMRRIGWWSNYGILKLLNDNSWKLADAFPSQITSVVMDEDEEMDSMPSDEDKEQQLEVYWLYITGLLKNLESLSAERIFTLLKMFGGQKKEELTLETVQNFLQKKVRDQMLVQVNEVYKLINADSTLCQRSS</sequence>
<dbReference type="InterPro" id="IPR059120">
    <property type="entry name" value="Cullin-like_AB"/>
</dbReference>
<dbReference type="GO" id="GO:0005680">
    <property type="term" value="C:anaphase-promoting complex"/>
    <property type="evidence" value="ECO:0007669"/>
    <property type="project" value="TreeGrafter"/>
</dbReference>
<dbReference type="GO" id="GO:0007091">
    <property type="term" value="P:metaphase/anaphase transition of mitotic cell cycle"/>
    <property type="evidence" value="ECO:0007669"/>
    <property type="project" value="TreeGrafter"/>
</dbReference>
<evidence type="ECO:0000313" key="8">
    <source>
        <dbReference type="WBParaSite" id="nRc.2.0.1.t26822-RA"/>
    </source>
</evidence>
<dbReference type="Pfam" id="PF08672">
    <property type="entry name" value="ANAPC2"/>
    <property type="match status" value="1"/>
</dbReference>
<dbReference type="PROSITE" id="PS50069">
    <property type="entry name" value="CULLIN_2"/>
    <property type="match status" value="1"/>
</dbReference>
<dbReference type="AlphaFoldDB" id="A0A915JL65"/>
<dbReference type="OMA" id="ETCANRC"/>
<proteinExistence type="inferred from homology"/>
<dbReference type="Pfam" id="PF26557">
    <property type="entry name" value="Cullin_AB"/>
    <property type="match status" value="1"/>
</dbReference>
<evidence type="ECO:0000256" key="1">
    <source>
        <dbReference type="ARBA" id="ARBA00016068"/>
    </source>
</evidence>
<keyword evidence="7" id="KW-1185">Reference proteome</keyword>
<evidence type="ECO:0000256" key="2">
    <source>
        <dbReference type="ARBA" id="ARBA00022618"/>
    </source>
</evidence>
<organism evidence="7 8">
    <name type="scientific">Romanomermis culicivorax</name>
    <name type="common">Nematode worm</name>
    <dbReference type="NCBI Taxonomy" id="13658"/>
    <lineage>
        <taxon>Eukaryota</taxon>
        <taxon>Metazoa</taxon>
        <taxon>Ecdysozoa</taxon>
        <taxon>Nematoda</taxon>
        <taxon>Enoplea</taxon>
        <taxon>Dorylaimia</taxon>
        <taxon>Mermithida</taxon>
        <taxon>Mermithoidea</taxon>
        <taxon>Mermithidae</taxon>
        <taxon>Romanomermis</taxon>
    </lineage>
</organism>
<reference evidence="8" key="1">
    <citation type="submission" date="2022-11" db="UniProtKB">
        <authorList>
            <consortium name="WormBaseParasite"/>
        </authorList>
    </citation>
    <scope>IDENTIFICATION</scope>
</reference>
<dbReference type="Gene3D" id="1.20.1310.10">
    <property type="entry name" value="Cullin Repeats"/>
    <property type="match status" value="1"/>
</dbReference>
<keyword evidence="4" id="KW-0131">Cell cycle</keyword>
<dbReference type="InterPro" id="IPR016158">
    <property type="entry name" value="Cullin_homology"/>
</dbReference>
<evidence type="ECO:0000313" key="7">
    <source>
        <dbReference type="Proteomes" id="UP000887565"/>
    </source>
</evidence>
<dbReference type="InterPro" id="IPR014786">
    <property type="entry name" value="ANAPC2_C"/>
</dbReference>
<dbReference type="Gene3D" id="3.30.230.130">
    <property type="entry name" value="Cullin, Chain C, Domain 2"/>
    <property type="match status" value="1"/>
</dbReference>
<dbReference type="GO" id="GO:0006511">
    <property type="term" value="P:ubiquitin-dependent protein catabolic process"/>
    <property type="evidence" value="ECO:0007669"/>
    <property type="project" value="InterPro"/>
</dbReference>
<name>A0A915JL65_ROMCU</name>
<dbReference type="PANTHER" id="PTHR45957">
    <property type="entry name" value="ANAPHASE-PROMOTING COMPLEX SUBUNIT 2"/>
    <property type="match status" value="1"/>
</dbReference>
<dbReference type="WBParaSite" id="nRc.2.0.1.t26822-RA">
    <property type="protein sequence ID" value="nRc.2.0.1.t26822-RA"/>
    <property type="gene ID" value="nRc.2.0.1.g26822"/>
</dbReference>
<evidence type="ECO:0000256" key="3">
    <source>
        <dbReference type="ARBA" id="ARBA00022776"/>
    </source>
</evidence>
<dbReference type="Proteomes" id="UP000887565">
    <property type="component" value="Unplaced"/>
</dbReference>
<dbReference type="InterPro" id="IPR044554">
    <property type="entry name" value="ANAPC2"/>
</dbReference>
<dbReference type="SMART" id="SM01013">
    <property type="entry name" value="APC2"/>
    <property type="match status" value="1"/>
</dbReference>
<evidence type="ECO:0000256" key="5">
    <source>
        <dbReference type="PROSITE-ProRule" id="PRU00330"/>
    </source>
</evidence>
<dbReference type="Gene3D" id="1.10.10.10">
    <property type="entry name" value="Winged helix-like DNA-binding domain superfamily/Winged helix DNA-binding domain"/>
    <property type="match status" value="1"/>
</dbReference>
<dbReference type="InterPro" id="IPR036388">
    <property type="entry name" value="WH-like_DNA-bd_sf"/>
</dbReference>
<dbReference type="InterPro" id="IPR036317">
    <property type="entry name" value="Cullin_homology_sf"/>
</dbReference>
<dbReference type="SUPFAM" id="SSF75632">
    <property type="entry name" value="Cullin homology domain"/>
    <property type="match status" value="1"/>
</dbReference>
<dbReference type="InterPro" id="IPR036390">
    <property type="entry name" value="WH_DNA-bd_sf"/>
</dbReference>
<dbReference type="SMART" id="SM00182">
    <property type="entry name" value="CULLIN"/>
    <property type="match status" value="1"/>
</dbReference>